<reference evidence="6 7" key="1">
    <citation type="journal article" date="2017" name="ISME J.">
        <title>Potential for microbial H2 and metal transformations associated with novel bacteria and archaea in deep terrestrial subsurface sediments.</title>
        <authorList>
            <person name="Hernsdorf A.W."/>
            <person name="Amano Y."/>
            <person name="Miyakawa K."/>
            <person name="Ise K."/>
            <person name="Suzuki Y."/>
            <person name="Anantharaman K."/>
            <person name="Probst A."/>
            <person name="Burstein D."/>
            <person name="Thomas B.C."/>
            <person name="Banfield J.F."/>
        </authorList>
    </citation>
    <scope>NUCLEOTIDE SEQUENCE [LARGE SCALE GENOMIC DNA]</scope>
    <source>
        <strain evidence="6">HGW-Wallbacteria-1</strain>
    </source>
</reference>
<dbReference type="GO" id="GO:0012505">
    <property type="term" value="C:endomembrane system"/>
    <property type="evidence" value="ECO:0007669"/>
    <property type="project" value="UniProtKB-SubCell"/>
</dbReference>
<protein>
    <recommendedName>
        <fullName evidence="8">Isoprenylcysteine carboxyl methyltransferase</fullName>
    </recommendedName>
</protein>
<keyword evidence="2 5" id="KW-0812">Transmembrane</keyword>
<gene>
    <name evidence="6" type="ORF">CVV64_16360</name>
</gene>
<dbReference type="Pfam" id="PF04191">
    <property type="entry name" value="PEMT"/>
    <property type="match status" value="1"/>
</dbReference>
<dbReference type="Gene3D" id="1.20.120.1630">
    <property type="match status" value="1"/>
</dbReference>
<evidence type="ECO:0000313" key="7">
    <source>
        <dbReference type="Proteomes" id="UP000233256"/>
    </source>
</evidence>
<evidence type="ECO:0000313" key="6">
    <source>
        <dbReference type="EMBL" id="PKK88996.1"/>
    </source>
</evidence>
<evidence type="ECO:0000256" key="5">
    <source>
        <dbReference type="SAM" id="Phobius"/>
    </source>
</evidence>
<organism evidence="6 7">
    <name type="scientific">Candidatus Wallbacteria bacterium HGW-Wallbacteria-1</name>
    <dbReference type="NCBI Taxonomy" id="2013854"/>
    <lineage>
        <taxon>Bacteria</taxon>
        <taxon>Candidatus Walliibacteriota</taxon>
    </lineage>
</organism>
<feature type="transmembrane region" description="Helical" evidence="5">
    <location>
        <begin position="58"/>
        <end position="78"/>
    </location>
</feature>
<sequence>MSICESSVLARVFMVNDRLSPLRMGASLFALFPLIYSYDFYEHFYFYLTGKFLIVTATGQWALVILSIVSFILFWVPLTYRRKVNWGEYGLIGGFFISLFIEMYGVSLTVWLLYSAMAGVTASVPAQSVIPHYVVVFIHPQLGFGMDLAMAYGAVMIVAGVLLIACGWYRLYRNGSSGTIVTDGIYQWSRHPQYLGFNMVILGWIIGWPSLITVLFGPVLIWKYVRVAGIEEQELCLDNPDENGIYSSCSDKCRQFAPRWL</sequence>
<dbReference type="Proteomes" id="UP000233256">
    <property type="component" value="Unassembled WGS sequence"/>
</dbReference>
<proteinExistence type="predicted"/>
<comment type="subcellular location">
    <subcellularLocation>
        <location evidence="1">Endomembrane system</location>
        <topology evidence="1">Multi-pass membrane protein</topology>
    </subcellularLocation>
</comment>
<feature type="transmembrane region" description="Helical" evidence="5">
    <location>
        <begin position="150"/>
        <end position="171"/>
    </location>
</feature>
<feature type="transmembrane region" description="Helical" evidence="5">
    <location>
        <begin position="90"/>
        <end position="114"/>
    </location>
</feature>
<dbReference type="InterPro" id="IPR007318">
    <property type="entry name" value="Phopholipid_MeTrfase"/>
</dbReference>
<comment type="caution">
    <text evidence="6">The sequence shown here is derived from an EMBL/GenBank/DDBJ whole genome shotgun (WGS) entry which is preliminary data.</text>
</comment>
<evidence type="ECO:0000256" key="2">
    <source>
        <dbReference type="ARBA" id="ARBA00022692"/>
    </source>
</evidence>
<keyword evidence="4 5" id="KW-0472">Membrane</keyword>
<evidence type="ECO:0000256" key="3">
    <source>
        <dbReference type="ARBA" id="ARBA00022989"/>
    </source>
</evidence>
<dbReference type="AlphaFoldDB" id="A0A2N1PKZ1"/>
<name>A0A2N1PKZ1_9BACT</name>
<accession>A0A2N1PKZ1</accession>
<feature type="transmembrane region" description="Helical" evidence="5">
    <location>
        <begin position="201"/>
        <end position="222"/>
    </location>
</feature>
<evidence type="ECO:0000256" key="4">
    <source>
        <dbReference type="ARBA" id="ARBA00023136"/>
    </source>
</evidence>
<evidence type="ECO:0008006" key="8">
    <source>
        <dbReference type="Google" id="ProtNLM"/>
    </source>
</evidence>
<evidence type="ECO:0000256" key="1">
    <source>
        <dbReference type="ARBA" id="ARBA00004127"/>
    </source>
</evidence>
<feature type="transmembrane region" description="Helical" evidence="5">
    <location>
        <begin position="21"/>
        <end position="38"/>
    </location>
</feature>
<dbReference type="EMBL" id="PGXC01000028">
    <property type="protein sequence ID" value="PKK88996.1"/>
    <property type="molecule type" value="Genomic_DNA"/>
</dbReference>
<keyword evidence="3 5" id="KW-1133">Transmembrane helix</keyword>